<keyword evidence="3" id="KW-1185">Reference proteome</keyword>
<evidence type="ECO:0000256" key="1">
    <source>
        <dbReference type="SAM" id="Phobius"/>
    </source>
</evidence>
<accession>A0A1M4WGW7</accession>
<feature type="transmembrane region" description="Helical" evidence="1">
    <location>
        <begin position="80"/>
        <end position="96"/>
    </location>
</feature>
<proteinExistence type="predicted"/>
<dbReference type="EMBL" id="FQUP01000001">
    <property type="protein sequence ID" value="SHE80313.1"/>
    <property type="molecule type" value="Genomic_DNA"/>
</dbReference>
<dbReference type="RefSeq" id="WP_073051608.1">
    <property type="nucleotide sequence ID" value="NZ_FQUP01000001.1"/>
</dbReference>
<organism evidence="2 3">
    <name type="scientific">Kaistia soli DSM 19436</name>
    <dbReference type="NCBI Taxonomy" id="1122133"/>
    <lineage>
        <taxon>Bacteria</taxon>
        <taxon>Pseudomonadati</taxon>
        <taxon>Pseudomonadota</taxon>
        <taxon>Alphaproteobacteria</taxon>
        <taxon>Hyphomicrobiales</taxon>
        <taxon>Kaistiaceae</taxon>
        <taxon>Kaistia</taxon>
    </lineage>
</organism>
<evidence type="ECO:0000313" key="3">
    <source>
        <dbReference type="Proteomes" id="UP000184485"/>
    </source>
</evidence>
<keyword evidence="1" id="KW-0472">Membrane</keyword>
<dbReference type="OrthoDB" id="8101315at2"/>
<evidence type="ECO:0000313" key="2">
    <source>
        <dbReference type="EMBL" id="SHE80313.1"/>
    </source>
</evidence>
<keyword evidence="1" id="KW-1133">Transmembrane helix</keyword>
<name>A0A1M4WGW7_9HYPH</name>
<dbReference type="AlphaFoldDB" id="A0A1M4WGW7"/>
<evidence type="ECO:0008006" key="4">
    <source>
        <dbReference type="Google" id="ProtNLM"/>
    </source>
</evidence>
<protein>
    <recommendedName>
        <fullName evidence="4">Vitamin K epoxide reductase family protein</fullName>
    </recommendedName>
</protein>
<gene>
    <name evidence="2" type="ORF">SAMN02745157_0971</name>
</gene>
<feature type="transmembrane region" description="Helical" evidence="1">
    <location>
        <begin position="12"/>
        <end position="32"/>
    </location>
</feature>
<reference evidence="2 3" key="1">
    <citation type="submission" date="2016-11" db="EMBL/GenBank/DDBJ databases">
        <authorList>
            <person name="Jaros S."/>
            <person name="Januszkiewicz K."/>
            <person name="Wedrychowicz H."/>
        </authorList>
    </citation>
    <scope>NUCLEOTIDE SEQUENCE [LARGE SCALE GENOMIC DNA]</scope>
    <source>
        <strain evidence="2 3">DSM 19436</strain>
    </source>
</reference>
<dbReference type="Proteomes" id="UP000184485">
    <property type="component" value="Unassembled WGS sequence"/>
</dbReference>
<sequence>MRPHLTSDRTGTLALSFGLLALLVALAWWTIIYSQVIGGDYMSVPAALPCLANVTDTCSLAQALCKGSHFLGIRRYSPELLWAAAGLLAVGALLRLKRD</sequence>
<dbReference type="STRING" id="1122133.SAMN02745157_0971"/>
<keyword evidence="1" id="KW-0812">Transmembrane</keyword>